<evidence type="ECO:0000313" key="3">
    <source>
        <dbReference type="Proteomes" id="UP001342314"/>
    </source>
</evidence>
<reference evidence="2 3" key="1">
    <citation type="submission" date="2021-12" db="EMBL/GenBank/DDBJ databases">
        <title>High titer production of polyol ester of fatty acids by Rhodotorula paludigena BS15 towards product separation-free biomass refinery.</title>
        <authorList>
            <person name="Mano J."/>
            <person name="Ono H."/>
            <person name="Tanaka T."/>
            <person name="Naito K."/>
            <person name="Sushida H."/>
            <person name="Ike M."/>
            <person name="Tokuyasu K."/>
            <person name="Kitaoka M."/>
        </authorList>
    </citation>
    <scope>NUCLEOTIDE SEQUENCE [LARGE SCALE GENOMIC DNA]</scope>
    <source>
        <strain evidence="2 3">BS15</strain>
    </source>
</reference>
<dbReference type="InterPro" id="IPR011333">
    <property type="entry name" value="SKP1/BTB/POZ_sf"/>
</dbReference>
<evidence type="ECO:0000313" key="2">
    <source>
        <dbReference type="EMBL" id="GJN91227.1"/>
    </source>
</evidence>
<dbReference type="AlphaFoldDB" id="A0AAV5GPC7"/>
<evidence type="ECO:0008006" key="4">
    <source>
        <dbReference type="Google" id="ProtNLM"/>
    </source>
</evidence>
<dbReference type="Proteomes" id="UP001342314">
    <property type="component" value="Unassembled WGS sequence"/>
</dbReference>
<organism evidence="2 3">
    <name type="scientific">Rhodotorula paludigena</name>
    <dbReference type="NCBI Taxonomy" id="86838"/>
    <lineage>
        <taxon>Eukaryota</taxon>
        <taxon>Fungi</taxon>
        <taxon>Dikarya</taxon>
        <taxon>Basidiomycota</taxon>
        <taxon>Pucciniomycotina</taxon>
        <taxon>Microbotryomycetes</taxon>
        <taxon>Sporidiobolales</taxon>
        <taxon>Sporidiobolaceae</taxon>
        <taxon>Rhodotorula</taxon>
    </lineage>
</organism>
<name>A0AAV5GPC7_9BASI</name>
<proteinExistence type="predicted"/>
<dbReference type="Gene3D" id="3.30.710.10">
    <property type="entry name" value="Potassium Channel Kv1.1, Chain A"/>
    <property type="match status" value="1"/>
</dbReference>
<accession>A0AAV5GPC7</accession>
<keyword evidence="3" id="KW-1185">Reference proteome</keyword>
<sequence>MLAHKTLAERAEDSATPIPRDVRLFFPCVGERGAEIWTTSALLSTTSPYLEDLLSSDFADSVSLSAKKRPRPSAVKEEEEANIAPAEKDFEDSDDETDEIYTTRRPRTLFDVDRTLDLTYRQITIRSAAFTTYLAVIRWLETGYIRFVPLRSTCKPLDPTAKRTRNEQVESLMGEPNETWVPVSPKSVYRLAHLLDLPQLESLALIYIKHNLTPECAAHELFDNASVLYDAWRQVVIDYVVGKWDEVSQTSSWTGTMDRIERDEVRGAGGILIKLFKAREEAAKTVLTAV</sequence>
<evidence type="ECO:0000256" key="1">
    <source>
        <dbReference type="SAM" id="MobiDB-lite"/>
    </source>
</evidence>
<gene>
    <name evidence="2" type="ORF">Rhopal_004245-T1</name>
</gene>
<feature type="region of interest" description="Disordered" evidence="1">
    <location>
        <begin position="69"/>
        <end position="97"/>
    </location>
</feature>
<protein>
    <recommendedName>
        <fullName evidence="4">BTB domain-containing protein</fullName>
    </recommendedName>
</protein>
<dbReference type="EMBL" id="BQKY01000008">
    <property type="protein sequence ID" value="GJN91227.1"/>
    <property type="molecule type" value="Genomic_DNA"/>
</dbReference>
<comment type="caution">
    <text evidence="2">The sequence shown here is derived from an EMBL/GenBank/DDBJ whole genome shotgun (WGS) entry which is preliminary data.</text>
</comment>